<keyword evidence="2" id="KW-0472">Membrane</keyword>
<keyword evidence="2" id="KW-0812">Transmembrane</keyword>
<evidence type="ECO:0000313" key="3">
    <source>
        <dbReference type="EMBL" id="MDG0812208.1"/>
    </source>
</evidence>
<feature type="transmembrane region" description="Helical" evidence="2">
    <location>
        <begin position="36"/>
        <end position="55"/>
    </location>
</feature>
<dbReference type="AlphaFoldDB" id="A0A9X4KWQ9"/>
<reference evidence="3" key="1">
    <citation type="submission" date="2022-10" db="EMBL/GenBank/DDBJ databases">
        <title>Comparative genomic analysis of Cohnella hashimotonis sp. nov., isolated from the International Space Station.</title>
        <authorList>
            <person name="Simpson A."/>
            <person name="Venkateswaran K."/>
        </authorList>
    </citation>
    <scope>NUCLEOTIDE SEQUENCE</scope>
    <source>
        <strain evidence="3">DSM 28161</strain>
    </source>
</reference>
<protein>
    <submittedName>
        <fullName evidence="3">Sigma-E processing peptidase SpoIIGA</fullName>
    </submittedName>
</protein>
<evidence type="ECO:0000256" key="1">
    <source>
        <dbReference type="PIRSR" id="PIRSR018571-1"/>
    </source>
</evidence>
<feature type="transmembrane region" description="Helical" evidence="2">
    <location>
        <begin position="91"/>
        <end position="109"/>
    </location>
</feature>
<sequence>MTVYVDLVFLSNLTIDASILMTTAKVRHLRPRRRRLALSASVGAAYAAAMFVTSVPYLYSFGVKLMISALMVFLAFGYGGPLKFVRTIGSFYLVNFATLGAVIGISSLAKWSGSPWRGIAFTAEGGGMVLSFDVQAILLAATLAMAIWLYRSEAESRESRKRLETLVVDVSIRIGDREWTCRGLVDTGNRLYDPLTRIPVMILEASLWRDELPKGWADRLKSESADRLIGELEETEGGLPSFRDRYRLVPYRAAGGNAKLMLAIKPDSVTIADPAGNEEPCVQRRVLVGLDGGALSAEGAYRAIVHADLTLASVEVPASSTQTA</sequence>
<evidence type="ECO:0000256" key="2">
    <source>
        <dbReference type="SAM" id="Phobius"/>
    </source>
</evidence>
<dbReference type="RefSeq" id="WP_277535395.1">
    <property type="nucleotide sequence ID" value="NZ_JAPDIA010000008.1"/>
</dbReference>
<dbReference type="Proteomes" id="UP001153404">
    <property type="component" value="Unassembled WGS sequence"/>
</dbReference>
<dbReference type="PIRSF" id="PIRSF018571">
    <property type="entry name" value="SpoIIGA"/>
    <property type="match status" value="1"/>
</dbReference>
<feature type="transmembrane region" description="Helical" evidence="2">
    <location>
        <begin position="129"/>
        <end position="150"/>
    </location>
</feature>
<dbReference type="GO" id="GO:0004190">
    <property type="term" value="F:aspartic-type endopeptidase activity"/>
    <property type="evidence" value="ECO:0007669"/>
    <property type="project" value="InterPro"/>
</dbReference>
<dbReference type="EMBL" id="JAPDIA010000008">
    <property type="protein sequence ID" value="MDG0812208.1"/>
    <property type="molecule type" value="Genomic_DNA"/>
</dbReference>
<evidence type="ECO:0000313" key="4">
    <source>
        <dbReference type="Proteomes" id="UP001153404"/>
    </source>
</evidence>
<proteinExistence type="predicted"/>
<keyword evidence="2" id="KW-1133">Transmembrane helix</keyword>
<accession>A0A9X4KWQ9</accession>
<feature type="active site" evidence="1">
    <location>
        <position position="186"/>
    </location>
</feature>
<gene>
    <name evidence="3" type="ORF">OMP40_24790</name>
</gene>
<dbReference type="InterPro" id="IPR005081">
    <property type="entry name" value="SpoIIGA"/>
</dbReference>
<comment type="caution">
    <text evidence="3">The sequence shown here is derived from an EMBL/GenBank/DDBJ whole genome shotgun (WGS) entry which is preliminary data.</text>
</comment>
<feature type="transmembrane region" description="Helical" evidence="2">
    <location>
        <begin position="61"/>
        <end position="79"/>
    </location>
</feature>
<dbReference type="Pfam" id="PF03419">
    <property type="entry name" value="Peptidase_U4"/>
    <property type="match status" value="1"/>
</dbReference>
<name>A0A9X4KWQ9_9BACL</name>
<keyword evidence="4" id="KW-1185">Reference proteome</keyword>
<dbReference type="GO" id="GO:0006508">
    <property type="term" value="P:proteolysis"/>
    <property type="evidence" value="ECO:0007669"/>
    <property type="project" value="InterPro"/>
</dbReference>
<dbReference type="GO" id="GO:0030436">
    <property type="term" value="P:asexual sporulation"/>
    <property type="evidence" value="ECO:0007669"/>
    <property type="project" value="InterPro"/>
</dbReference>
<organism evidence="3 4">
    <name type="scientific">Cohnella rhizosphaerae</name>
    <dbReference type="NCBI Taxonomy" id="1457232"/>
    <lineage>
        <taxon>Bacteria</taxon>
        <taxon>Bacillati</taxon>
        <taxon>Bacillota</taxon>
        <taxon>Bacilli</taxon>
        <taxon>Bacillales</taxon>
        <taxon>Paenibacillaceae</taxon>
        <taxon>Cohnella</taxon>
    </lineage>
</organism>